<sequence length="30" mass="3008">MVSDTSAAGPAPVIPLVGIGTDIHAFEEGR</sequence>
<feature type="non-terminal residue" evidence="1">
    <location>
        <position position="30"/>
    </location>
</feature>
<dbReference type="AlphaFoldDB" id="A0A6G3WME3"/>
<accession>A0A6G3WME3</accession>
<evidence type="ECO:0000313" key="1">
    <source>
        <dbReference type="EMBL" id="NEE06490.1"/>
    </source>
</evidence>
<gene>
    <name evidence="1" type="ORF">G3M58_08555</name>
</gene>
<dbReference type="EMBL" id="JAAGMN010000911">
    <property type="protein sequence ID" value="NEE06490.1"/>
    <property type="molecule type" value="Genomic_DNA"/>
</dbReference>
<name>A0A6G3WME3_9ACTN</name>
<proteinExistence type="predicted"/>
<organism evidence="1">
    <name type="scientific">Streptomyces sp. SID7499</name>
    <dbReference type="NCBI Taxonomy" id="2706086"/>
    <lineage>
        <taxon>Bacteria</taxon>
        <taxon>Bacillati</taxon>
        <taxon>Actinomycetota</taxon>
        <taxon>Actinomycetes</taxon>
        <taxon>Kitasatosporales</taxon>
        <taxon>Streptomycetaceae</taxon>
        <taxon>Streptomyces</taxon>
    </lineage>
</organism>
<comment type="caution">
    <text evidence="1">The sequence shown here is derived from an EMBL/GenBank/DDBJ whole genome shotgun (WGS) entry which is preliminary data.</text>
</comment>
<reference evidence="1" key="1">
    <citation type="submission" date="2020-01" db="EMBL/GenBank/DDBJ databases">
        <title>Insect and environment-associated Actinomycetes.</title>
        <authorList>
            <person name="Currrie C."/>
            <person name="Chevrette M."/>
            <person name="Carlson C."/>
            <person name="Stubbendieck R."/>
            <person name="Wendt-Pienkowski E."/>
        </authorList>
    </citation>
    <scope>NUCLEOTIDE SEQUENCE</scope>
    <source>
        <strain evidence="1">SID7499</strain>
    </source>
</reference>
<protein>
    <submittedName>
        <fullName evidence="1">2-C-methyl-D-erythritol 2,4-cyclodiphosphate synthase</fullName>
    </submittedName>
</protein>